<evidence type="ECO:0000313" key="2">
    <source>
        <dbReference type="EMBL" id="GFY11280.1"/>
    </source>
</evidence>
<dbReference type="Proteomes" id="UP000887159">
    <property type="component" value="Unassembled WGS sequence"/>
</dbReference>
<accession>A0A8X6SHH0</accession>
<gene>
    <name evidence="2" type="ORF">TNCV_4472631</name>
</gene>
<keyword evidence="1" id="KW-0812">Transmembrane</keyword>
<keyword evidence="3" id="KW-1185">Reference proteome</keyword>
<feature type="transmembrane region" description="Helical" evidence="1">
    <location>
        <begin position="6"/>
        <end position="25"/>
    </location>
</feature>
<reference evidence="2" key="1">
    <citation type="submission" date="2020-08" db="EMBL/GenBank/DDBJ databases">
        <title>Multicomponent nature underlies the extraordinary mechanical properties of spider dragline silk.</title>
        <authorList>
            <person name="Kono N."/>
            <person name="Nakamura H."/>
            <person name="Mori M."/>
            <person name="Yoshida Y."/>
            <person name="Ohtoshi R."/>
            <person name="Malay A.D."/>
            <person name="Moran D.A.P."/>
            <person name="Tomita M."/>
            <person name="Numata K."/>
            <person name="Arakawa K."/>
        </authorList>
    </citation>
    <scope>NUCLEOTIDE SEQUENCE</scope>
</reference>
<protein>
    <submittedName>
        <fullName evidence="2">Uncharacterized protein</fullName>
    </submittedName>
</protein>
<dbReference type="EMBL" id="BMAU01021304">
    <property type="protein sequence ID" value="GFY11280.1"/>
    <property type="molecule type" value="Genomic_DNA"/>
</dbReference>
<keyword evidence="1" id="KW-1133">Transmembrane helix</keyword>
<name>A0A8X6SHH0_TRICX</name>
<sequence length="114" mass="12844">MAHSRCTLYTSGLKFCVCVAGYIFFQYPQSRGIRRPVKPFENERLSSITINWVPTALPESLEQSSNIFFPYHSENKVSPRKTCNSVGSLNIMLTQTITPPFSCCCQVDTHSKSS</sequence>
<proteinExistence type="predicted"/>
<evidence type="ECO:0000256" key="1">
    <source>
        <dbReference type="SAM" id="Phobius"/>
    </source>
</evidence>
<evidence type="ECO:0000313" key="3">
    <source>
        <dbReference type="Proteomes" id="UP000887159"/>
    </source>
</evidence>
<comment type="caution">
    <text evidence="2">The sequence shown here is derived from an EMBL/GenBank/DDBJ whole genome shotgun (WGS) entry which is preliminary data.</text>
</comment>
<organism evidence="2 3">
    <name type="scientific">Trichonephila clavipes</name>
    <name type="common">Golden silk orbweaver</name>
    <name type="synonym">Nephila clavipes</name>
    <dbReference type="NCBI Taxonomy" id="2585209"/>
    <lineage>
        <taxon>Eukaryota</taxon>
        <taxon>Metazoa</taxon>
        <taxon>Ecdysozoa</taxon>
        <taxon>Arthropoda</taxon>
        <taxon>Chelicerata</taxon>
        <taxon>Arachnida</taxon>
        <taxon>Araneae</taxon>
        <taxon>Araneomorphae</taxon>
        <taxon>Entelegynae</taxon>
        <taxon>Araneoidea</taxon>
        <taxon>Nephilidae</taxon>
        <taxon>Trichonephila</taxon>
    </lineage>
</organism>
<dbReference type="AlphaFoldDB" id="A0A8X6SHH0"/>
<keyword evidence="1" id="KW-0472">Membrane</keyword>